<evidence type="ECO:0000256" key="4">
    <source>
        <dbReference type="ARBA" id="ARBA00023163"/>
    </source>
</evidence>
<dbReference type="PROSITE" id="PS50932">
    <property type="entry name" value="HTH_LACI_2"/>
    <property type="match status" value="1"/>
</dbReference>
<organism evidence="6 7">
    <name type="scientific">Holtiella tumoricola</name>
    <dbReference type="NCBI Taxonomy" id="3018743"/>
    <lineage>
        <taxon>Bacteria</taxon>
        <taxon>Bacillati</taxon>
        <taxon>Bacillota</taxon>
        <taxon>Clostridia</taxon>
        <taxon>Lachnospirales</taxon>
        <taxon>Cellulosilyticaceae</taxon>
        <taxon>Holtiella</taxon>
    </lineage>
</organism>
<dbReference type="SUPFAM" id="SSF47413">
    <property type="entry name" value="lambda repressor-like DNA-binding domains"/>
    <property type="match status" value="1"/>
</dbReference>
<dbReference type="RefSeq" id="WP_271013159.1">
    <property type="nucleotide sequence ID" value="NZ_JAQIFT010000061.1"/>
</dbReference>
<protein>
    <submittedName>
        <fullName evidence="6">LacI family DNA-binding transcriptional regulator</fullName>
    </submittedName>
</protein>
<name>A0AA42DQU3_9FIRM</name>
<evidence type="ECO:0000256" key="1">
    <source>
        <dbReference type="ARBA" id="ARBA00022491"/>
    </source>
</evidence>
<dbReference type="InterPro" id="IPR000843">
    <property type="entry name" value="HTH_LacI"/>
</dbReference>
<dbReference type="GO" id="GO:0003700">
    <property type="term" value="F:DNA-binding transcription factor activity"/>
    <property type="evidence" value="ECO:0007669"/>
    <property type="project" value="TreeGrafter"/>
</dbReference>
<feature type="domain" description="HTH lacI-type" evidence="5">
    <location>
        <begin position="4"/>
        <end position="56"/>
    </location>
</feature>
<dbReference type="Pfam" id="PF00356">
    <property type="entry name" value="LacI"/>
    <property type="match status" value="1"/>
</dbReference>
<evidence type="ECO:0000259" key="5">
    <source>
        <dbReference type="PROSITE" id="PS50932"/>
    </source>
</evidence>
<sequence length="352" mass="40155">MKGMGMSDIAEKVGVSRNTVSKVMNGRGKVSQGVRYQVIEAAIELRYHKLPQELYEEYMLTIKKDEKVSKNILVIATSPDFSSFWGHMISGITKELADREYSCFYNFLTFQQEKDFELPPILQEADITGIIAVNLYDKNAVNKLSQANLPTVYFDIPLGIDPMSVSADVIVVEGRRSVLKITEKLIEQGDKILGFIGDTQYCKSIEERWRGFVRAHNVAGIPIHNEYCFISKEHGHFYFEQQVEGTITSLIEDKQPLPQGFVCGNDAIAHKVIKVLRQHGYKVPEDIRISGFDDIPLEGEESTLTSVRTNIHNIGRRLAEQIVWRIDNPDRDYENIKIYGQVEFRQSTNKRS</sequence>
<comment type="caution">
    <text evidence="6">The sequence shown here is derived from an EMBL/GenBank/DDBJ whole genome shotgun (WGS) entry which is preliminary data.</text>
</comment>
<keyword evidence="1" id="KW-0678">Repressor</keyword>
<evidence type="ECO:0000256" key="2">
    <source>
        <dbReference type="ARBA" id="ARBA00023015"/>
    </source>
</evidence>
<dbReference type="Gene3D" id="1.10.260.40">
    <property type="entry name" value="lambda repressor-like DNA-binding domains"/>
    <property type="match status" value="1"/>
</dbReference>
<dbReference type="EMBL" id="JAQIFT010000061">
    <property type="protein sequence ID" value="MDA3733281.1"/>
    <property type="molecule type" value="Genomic_DNA"/>
</dbReference>
<keyword evidence="7" id="KW-1185">Reference proteome</keyword>
<keyword evidence="2" id="KW-0805">Transcription regulation</keyword>
<dbReference type="SUPFAM" id="SSF53822">
    <property type="entry name" value="Periplasmic binding protein-like I"/>
    <property type="match status" value="1"/>
</dbReference>
<evidence type="ECO:0000256" key="3">
    <source>
        <dbReference type="ARBA" id="ARBA00023125"/>
    </source>
</evidence>
<keyword evidence="3 6" id="KW-0238">DNA-binding</keyword>
<evidence type="ECO:0000313" key="6">
    <source>
        <dbReference type="EMBL" id="MDA3733281.1"/>
    </source>
</evidence>
<accession>A0AA42DQU3</accession>
<gene>
    <name evidence="6" type="ORF">PBV87_17520</name>
</gene>
<dbReference type="GO" id="GO:0000976">
    <property type="term" value="F:transcription cis-regulatory region binding"/>
    <property type="evidence" value="ECO:0007669"/>
    <property type="project" value="TreeGrafter"/>
</dbReference>
<proteinExistence type="predicted"/>
<dbReference type="Pfam" id="PF13377">
    <property type="entry name" value="Peripla_BP_3"/>
    <property type="match status" value="1"/>
</dbReference>
<dbReference type="SMART" id="SM00354">
    <property type="entry name" value="HTH_LACI"/>
    <property type="match status" value="1"/>
</dbReference>
<dbReference type="PANTHER" id="PTHR30146">
    <property type="entry name" value="LACI-RELATED TRANSCRIPTIONAL REPRESSOR"/>
    <property type="match status" value="1"/>
</dbReference>
<dbReference type="InterPro" id="IPR010982">
    <property type="entry name" value="Lambda_DNA-bd_dom_sf"/>
</dbReference>
<dbReference type="InterPro" id="IPR046335">
    <property type="entry name" value="LacI/GalR-like_sensor"/>
</dbReference>
<evidence type="ECO:0000313" key="7">
    <source>
        <dbReference type="Proteomes" id="UP001169242"/>
    </source>
</evidence>
<dbReference type="CDD" id="cd01392">
    <property type="entry name" value="HTH_LacI"/>
    <property type="match status" value="1"/>
</dbReference>
<reference evidence="6" key="1">
    <citation type="journal article" date="2023" name="Int. J. Syst. Evol. Microbiol.">
        <title>&lt;i&gt;Holtiella tumoricola&lt;/i&gt; gen. nov. sp. nov., isolated from a human clinical sample.</title>
        <authorList>
            <person name="Allen-Vercoe E."/>
            <person name="Daigneault M.C."/>
            <person name="Vancuren S.J."/>
            <person name="Cochrane K."/>
            <person name="O'Neal L.L."/>
            <person name="Sankaranarayanan K."/>
            <person name="Lawson P.A."/>
        </authorList>
    </citation>
    <scope>NUCLEOTIDE SEQUENCE</scope>
    <source>
        <strain evidence="6">CC70A</strain>
    </source>
</reference>
<dbReference type="AlphaFoldDB" id="A0AA42DQU3"/>
<dbReference type="PROSITE" id="PS00356">
    <property type="entry name" value="HTH_LACI_1"/>
    <property type="match status" value="1"/>
</dbReference>
<dbReference type="InterPro" id="IPR028082">
    <property type="entry name" value="Peripla_BP_I"/>
</dbReference>
<dbReference type="Proteomes" id="UP001169242">
    <property type="component" value="Unassembled WGS sequence"/>
</dbReference>
<dbReference type="Gene3D" id="3.40.50.2300">
    <property type="match status" value="2"/>
</dbReference>
<keyword evidence="4" id="KW-0804">Transcription</keyword>
<dbReference type="PANTHER" id="PTHR30146:SF148">
    <property type="entry name" value="HTH-TYPE TRANSCRIPTIONAL REPRESSOR PURR-RELATED"/>
    <property type="match status" value="1"/>
</dbReference>